<evidence type="ECO:0000256" key="8">
    <source>
        <dbReference type="ARBA" id="ARBA00023098"/>
    </source>
</evidence>
<dbReference type="KEGG" id="dli:dnl_16060"/>
<evidence type="ECO:0000256" key="5">
    <source>
        <dbReference type="ARBA" id="ARBA00022963"/>
    </source>
</evidence>
<keyword evidence="11" id="KW-0456">Lyase</keyword>
<accession>A0A975B5T0</accession>
<dbReference type="SUPFAM" id="SSF51735">
    <property type="entry name" value="NAD(P)-binding Rossmann-fold domains"/>
    <property type="match status" value="1"/>
</dbReference>
<dbReference type="Gene3D" id="3.40.50.720">
    <property type="entry name" value="NAD(P)-binding Rossmann-like Domain"/>
    <property type="match status" value="1"/>
</dbReference>
<evidence type="ECO:0000256" key="4">
    <source>
        <dbReference type="ARBA" id="ARBA00022832"/>
    </source>
</evidence>
<dbReference type="GO" id="GO:0016853">
    <property type="term" value="F:isomerase activity"/>
    <property type="evidence" value="ECO:0007669"/>
    <property type="project" value="UniProtKB-KW"/>
</dbReference>
<name>A0A975B5T0_9BACT</name>
<dbReference type="InterPro" id="IPR006108">
    <property type="entry name" value="3HC_DH_C"/>
</dbReference>
<evidence type="ECO:0000313" key="16">
    <source>
        <dbReference type="EMBL" id="QTA79343.1"/>
    </source>
</evidence>
<dbReference type="GO" id="GO:0004300">
    <property type="term" value="F:enoyl-CoA hydratase activity"/>
    <property type="evidence" value="ECO:0007669"/>
    <property type="project" value="UniProtKB-ARBA"/>
</dbReference>
<keyword evidence="12" id="KW-0511">Multifunctional enzyme</keyword>
<organism evidence="16 17">
    <name type="scientific">Desulfonema limicola</name>
    <dbReference type="NCBI Taxonomy" id="45656"/>
    <lineage>
        <taxon>Bacteria</taxon>
        <taxon>Pseudomonadati</taxon>
        <taxon>Thermodesulfobacteriota</taxon>
        <taxon>Desulfobacteria</taxon>
        <taxon>Desulfobacterales</taxon>
        <taxon>Desulfococcaceae</taxon>
        <taxon>Desulfonema</taxon>
    </lineage>
</organism>
<evidence type="ECO:0000256" key="3">
    <source>
        <dbReference type="ARBA" id="ARBA00011245"/>
    </source>
</evidence>
<dbReference type="GO" id="GO:0006635">
    <property type="term" value="P:fatty acid beta-oxidation"/>
    <property type="evidence" value="ECO:0007669"/>
    <property type="project" value="TreeGrafter"/>
</dbReference>
<dbReference type="Pfam" id="PF00725">
    <property type="entry name" value="3HCDH"/>
    <property type="match status" value="2"/>
</dbReference>
<evidence type="ECO:0000256" key="11">
    <source>
        <dbReference type="ARBA" id="ARBA00023239"/>
    </source>
</evidence>
<dbReference type="FunFam" id="3.40.50.720:FF:000009">
    <property type="entry name" value="Fatty oxidation complex, alpha subunit"/>
    <property type="match status" value="1"/>
</dbReference>
<evidence type="ECO:0000259" key="15">
    <source>
        <dbReference type="Pfam" id="PF02737"/>
    </source>
</evidence>
<dbReference type="InterPro" id="IPR029045">
    <property type="entry name" value="ClpP/crotonase-like_dom_sf"/>
</dbReference>
<dbReference type="Pfam" id="PF02737">
    <property type="entry name" value="3HCDH_N"/>
    <property type="match status" value="1"/>
</dbReference>
<dbReference type="Pfam" id="PF00378">
    <property type="entry name" value="ECH_1"/>
    <property type="match status" value="1"/>
</dbReference>
<feature type="domain" description="3-hydroxyacyl-CoA dehydrogenase C-terminal" evidence="14">
    <location>
        <begin position="620"/>
        <end position="705"/>
    </location>
</feature>
<keyword evidence="4" id="KW-0276">Fatty acid metabolism</keyword>
<evidence type="ECO:0000256" key="7">
    <source>
        <dbReference type="ARBA" id="ARBA00023027"/>
    </source>
</evidence>
<sequence>MKTEYKIAHILIDGDIGIIVVKPPPLNQISDLFADEMYEIFNSLFSTDEIKAIVLTGTGCHFIAGMDISEIRKLRNKDICLARIKKIHKFVNAVELGPKPVIACINGHCTRGGLEIAIACHYRIAAKQVRLGMLDARFDLIPCMGGTQRLPRLMGVKTALAMITGAQDIDADQGKIQGLIDATADAKELLEKAKIKANQFISGRINYKMCLTSRRFDKLLSAGEKKDITELFKSRLSQTSGGCIAPLKAIEAFERGLGINFKSDINLESGLFCDCVLSDISKNLIDIFINTRNAGKITRIKGESVRKISKIGIIGSGTMGSGITALLLKCGYEIYLWDINQNSLKKGLNDLKNLFARSIKRGQISRAALEHLISSKIHLTTSFDRLKDADLIIESVIEDLETKQKIFKELEDICRTDTIFASTSSALPVSEIGSVLEEPGRLAGLHFFNPADKIQLLEINCSKITGDDILATIVDFAKKIRKIPFVTDEGHSSYVARQMFSIISEAFFLIAEGCNPFAIEKAFTEFGFPIGPARLSDLIGMDIINSVSRYFKSVMKNNWSMPPLFDLLYNTGCYGRKTRSGWYDYTTGTQSPNLKFMEVVKNYLKENNIAPKNISHKQILDQILARSINEGVRAVREGVSDNISDMDIAMVYGAGFPPHQGGPFKYADSWGILNIFNFLLKLEAEKGPRFMPSELLMNMAEAGKKFYKN</sequence>
<dbReference type="CDD" id="cd06558">
    <property type="entry name" value="crotonase-like"/>
    <property type="match status" value="1"/>
</dbReference>
<dbReference type="GO" id="GO:0070403">
    <property type="term" value="F:NAD+ binding"/>
    <property type="evidence" value="ECO:0007669"/>
    <property type="project" value="InterPro"/>
</dbReference>
<dbReference type="Proteomes" id="UP000663720">
    <property type="component" value="Chromosome"/>
</dbReference>
<keyword evidence="9" id="KW-0576">Peroxisome</keyword>
<dbReference type="AlphaFoldDB" id="A0A975B5T0"/>
<evidence type="ECO:0000256" key="1">
    <source>
        <dbReference type="ARBA" id="ARBA00004275"/>
    </source>
</evidence>
<evidence type="ECO:0000259" key="14">
    <source>
        <dbReference type="Pfam" id="PF00725"/>
    </source>
</evidence>
<dbReference type="EMBL" id="CP061799">
    <property type="protein sequence ID" value="QTA79343.1"/>
    <property type="molecule type" value="Genomic_DNA"/>
</dbReference>
<evidence type="ECO:0000256" key="9">
    <source>
        <dbReference type="ARBA" id="ARBA00023140"/>
    </source>
</evidence>
<keyword evidence="17" id="KW-1185">Reference proteome</keyword>
<protein>
    <submittedName>
        <fullName evidence="16">Fatty acid oxidation complex subuint alpha</fullName>
    </submittedName>
</protein>
<comment type="pathway">
    <text evidence="2">Lipid metabolism; fatty acid beta-oxidation.</text>
</comment>
<dbReference type="Gene3D" id="3.90.226.10">
    <property type="entry name" value="2-enoyl-CoA Hydratase, Chain A, domain 1"/>
    <property type="match status" value="1"/>
</dbReference>
<keyword evidence="7" id="KW-0520">NAD</keyword>
<evidence type="ECO:0000256" key="6">
    <source>
        <dbReference type="ARBA" id="ARBA00023002"/>
    </source>
</evidence>
<dbReference type="PANTHER" id="PTHR23309">
    <property type="entry name" value="3-HYDROXYACYL-COA DEHYROGENASE"/>
    <property type="match status" value="1"/>
</dbReference>
<evidence type="ECO:0000256" key="10">
    <source>
        <dbReference type="ARBA" id="ARBA00023235"/>
    </source>
</evidence>
<evidence type="ECO:0000256" key="12">
    <source>
        <dbReference type="ARBA" id="ARBA00023268"/>
    </source>
</evidence>
<dbReference type="Gene3D" id="1.10.1040.50">
    <property type="match status" value="1"/>
</dbReference>
<evidence type="ECO:0000256" key="2">
    <source>
        <dbReference type="ARBA" id="ARBA00005005"/>
    </source>
</evidence>
<evidence type="ECO:0000313" key="17">
    <source>
        <dbReference type="Proteomes" id="UP000663720"/>
    </source>
</evidence>
<comment type="subcellular location">
    <subcellularLocation>
        <location evidence="1">Peroxisome</location>
    </subcellularLocation>
</comment>
<evidence type="ECO:0000256" key="13">
    <source>
        <dbReference type="ARBA" id="ARBA00049556"/>
    </source>
</evidence>
<keyword evidence="8" id="KW-0443">Lipid metabolism</keyword>
<proteinExistence type="predicted"/>
<dbReference type="SUPFAM" id="SSF48179">
    <property type="entry name" value="6-phosphogluconate dehydrogenase C-terminal domain-like"/>
    <property type="match status" value="2"/>
</dbReference>
<gene>
    <name evidence="16" type="primary">fadJ</name>
    <name evidence="16" type="ORF">dnl_16060</name>
</gene>
<comment type="catalytic activity">
    <reaction evidence="13">
        <text>a (3S)-3-hydroxyacyl-CoA + NAD(+) = a 3-oxoacyl-CoA + NADH + H(+)</text>
        <dbReference type="Rhea" id="RHEA:22432"/>
        <dbReference type="ChEBI" id="CHEBI:15378"/>
        <dbReference type="ChEBI" id="CHEBI:57318"/>
        <dbReference type="ChEBI" id="CHEBI:57540"/>
        <dbReference type="ChEBI" id="CHEBI:57945"/>
        <dbReference type="ChEBI" id="CHEBI:90726"/>
        <dbReference type="EC" id="1.1.1.35"/>
    </reaction>
</comment>
<dbReference type="GO" id="GO:0003857">
    <property type="term" value="F:(3S)-3-hydroxyacyl-CoA dehydrogenase (NAD+) activity"/>
    <property type="evidence" value="ECO:0007669"/>
    <property type="project" value="UniProtKB-EC"/>
</dbReference>
<dbReference type="InterPro" id="IPR036291">
    <property type="entry name" value="NAD(P)-bd_dom_sf"/>
</dbReference>
<feature type="domain" description="3-hydroxyacyl-CoA dehydrogenase C-terminal" evidence="14">
    <location>
        <begin position="495"/>
        <end position="585"/>
    </location>
</feature>
<dbReference type="SUPFAM" id="SSF52096">
    <property type="entry name" value="ClpP/crotonase"/>
    <property type="match status" value="1"/>
</dbReference>
<keyword evidence="10" id="KW-0413">Isomerase</keyword>
<keyword evidence="5" id="KW-0442">Lipid degradation</keyword>
<comment type="subunit">
    <text evidence="3">Monomer.</text>
</comment>
<dbReference type="PANTHER" id="PTHR23309:SF49">
    <property type="entry name" value="PEROXISOMAL BIFUNCTIONAL ENZYME"/>
    <property type="match status" value="1"/>
</dbReference>
<reference evidence="16" key="1">
    <citation type="journal article" date="2021" name="Microb. Physiol.">
        <title>Proteogenomic Insights into the Physiology of Marine, Sulfate-Reducing, Filamentous Desulfonema limicola and Desulfonema magnum.</title>
        <authorList>
            <person name="Schnaars V."/>
            <person name="Wohlbrand L."/>
            <person name="Scheve S."/>
            <person name="Hinrichs C."/>
            <person name="Reinhardt R."/>
            <person name="Rabus R."/>
        </authorList>
    </citation>
    <scope>NUCLEOTIDE SEQUENCE</scope>
    <source>
        <strain evidence="16">5ac10</strain>
    </source>
</reference>
<dbReference type="InterPro" id="IPR006176">
    <property type="entry name" value="3-OHacyl-CoA_DH_NAD-bd"/>
</dbReference>
<feature type="domain" description="3-hydroxyacyl-CoA dehydrogenase NAD binding" evidence="15">
    <location>
        <begin position="310"/>
        <end position="487"/>
    </location>
</feature>
<keyword evidence="6" id="KW-0560">Oxidoreductase</keyword>
<dbReference type="RefSeq" id="WP_207691108.1">
    <property type="nucleotide sequence ID" value="NZ_CP061799.1"/>
</dbReference>
<dbReference type="InterPro" id="IPR001753">
    <property type="entry name" value="Enoyl-CoA_hydra/iso"/>
</dbReference>
<dbReference type="InterPro" id="IPR008927">
    <property type="entry name" value="6-PGluconate_DH-like_C_sf"/>
</dbReference>